<keyword evidence="3 4" id="KW-0418">Kinase</keyword>
<dbReference type="InterPro" id="IPR018197">
    <property type="entry name" value="Glycerate_kinase_RE-like"/>
</dbReference>
<dbReference type="SUPFAM" id="SSF110738">
    <property type="entry name" value="Glycerate kinase I"/>
    <property type="match status" value="1"/>
</dbReference>
<comment type="similarity">
    <text evidence="1 4">Belongs to the glycerate kinase type-1 family.</text>
</comment>
<protein>
    <submittedName>
        <fullName evidence="5">Glycerate kinase</fullName>
    </submittedName>
</protein>
<dbReference type="PANTHER" id="PTHR21599">
    <property type="entry name" value="GLYCERATE KINASE"/>
    <property type="match status" value="1"/>
</dbReference>
<dbReference type="InterPro" id="IPR036129">
    <property type="entry name" value="Glycerate_kinase_sf"/>
</dbReference>
<comment type="caution">
    <text evidence="5">The sequence shown here is derived from an EMBL/GenBank/DDBJ whole genome shotgun (WGS) entry which is preliminary data.</text>
</comment>
<evidence type="ECO:0000256" key="1">
    <source>
        <dbReference type="ARBA" id="ARBA00006284"/>
    </source>
</evidence>
<organism evidence="5 6">
    <name type="scientific">Mesosutterella multiformis</name>
    <dbReference type="NCBI Taxonomy" id="2259133"/>
    <lineage>
        <taxon>Bacteria</taxon>
        <taxon>Pseudomonadati</taxon>
        <taxon>Pseudomonadota</taxon>
        <taxon>Betaproteobacteria</taxon>
        <taxon>Burkholderiales</taxon>
        <taxon>Sutterellaceae</taxon>
        <taxon>Mesosutterella</taxon>
    </lineage>
</organism>
<accession>A0A388SE01</accession>
<dbReference type="GO" id="GO:0031388">
    <property type="term" value="P:organic acid phosphorylation"/>
    <property type="evidence" value="ECO:0007669"/>
    <property type="project" value="UniProtKB-UniRule"/>
</dbReference>
<dbReference type="NCBIfam" id="TIGR00045">
    <property type="entry name" value="glycerate kinase"/>
    <property type="match status" value="1"/>
</dbReference>
<evidence type="ECO:0000313" key="5">
    <source>
        <dbReference type="EMBL" id="GBO94486.1"/>
    </source>
</evidence>
<dbReference type="Pfam" id="PF02595">
    <property type="entry name" value="Gly_kinase"/>
    <property type="match status" value="1"/>
</dbReference>
<sequence>MKIVIAMDSFKGSLTSLEAGEAAAKGVTDALPDADIILMPLADGGEGTVSAIVNALGGEMVPVVVRGPLGTLVESSYGMVCVEDASGTPRVTALIEAADAAGLTKVPSSLRNPRKTTTAGLGDLIRHAVTRGIKDFVIGIGGSATNDCGLGMMESLGARFFDANGELVGGTGDDVKRVAEADLGDLLKLTRGCRFRVACDVTNPLCGENGCSFVFGPQKGGTPDMLAEMDEAIGRFSRLIETQMGTENAADAPGAGAAGGLGFAFRTALGAELVSGTDLVLQTIGASKNLSDADLFITGEGRLDSQTARGKAPAGAARFLKRLNPKCVAVELCGSIGERPETIHALGIDAFFPIIGGPATEAAAMDPDAAKDNLRRTAAEAVRFFTAARAARG</sequence>
<keyword evidence="6" id="KW-1185">Reference proteome</keyword>
<dbReference type="PIRSF" id="PIRSF006078">
    <property type="entry name" value="GlxK"/>
    <property type="match status" value="1"/>
</dbReference>
<proteinExistence type="inferred from homology"/>
<dbReference type="RefSeq" id="WP_116270741.1">
    <property type="nucleotide sequence ID" value="NZ_BGZJ01000002.1"/>
</dbReference>
<evidence type="ECO:0000256" key="2">
    <source>
        <dbReference type="ARBA" id="ARBA00022679"/>
    </source>
</evidence>
<evidence type="ECO:0000313" key="6">
    <source>
        <dbReference type="Proteomes" id="UP000266091"/>
    </source>
</evidence>
<name>A0A388SE01_9BURK</name>
<dbReference type="InterPro" id="IPR018193">
    <property type="entry name" value="Glyc_kinase_flavodox-like_fold"/>
</dbReference>
<dbReference type="Proteomes" id="UP000266091">
    <property type="component" value="Unassembled WGS sequence"/>
</dbReference>
<evidence type="ECO:0000256" key="3">
    <source>
        <dbReference type="ARBA" id="ARBA00022777"/>
    </source>
</evidence>
<reference evidence="5 6" key="1">
    <citation type="journal article" date="2018" name="Int. J. Syst. Evol. Microbiol.">
        <title>Mesosutterella multiformis gen. nov., sp. nov., a member of the family Sutterellaceae and Sutterella megalosphaeroides sp. nov., isolated from human faeces.</title>
        <authorList>
            <person name="Sakamoto M."/>
            <person name="Ikeyama N."/>
            <person name="Kunihiro T."/>
            <person name="Iino T."/>
            <person name="Yuki M."/>
            <person name="Ohkuma M."/>
        </authorList>
    </citation>
    <scope>NUCLEOTIDE SEQUENCE [LARGE SCALE GENOMIC DNA]</scope>
    <source>
        <strain evidence="5 6">4NBBH2</strain>
    </source>
</reference>
<keyword evidence="2 4" id="KW-0808">Transferase</keyword>
<dbReference type="OrthoDB" id="9774290at2"/>
<gene>
    <name evidence="5" type="primary">garK</name>
    <name evidence="5" type="ORF">MESMUL_18400</name>
</gene>
<evidence type="ECO:0000256" key="4">
    <source>
        <dbReference type="PIRNR" id="PIRNR006078"/>
    </source>
</evidence>
<dbReference type="EMBL" id="BGZJ01000002">
    <property type="protein sequence ID" value="GBO94486.1"/>
    <property type="molecule type" value="Genomic_DNA"/>
</dbReference>
<dbReference type="Gene3D" id="3.90.1510.10">
    <property type="entry name" value="Glycerate kinase, domain 2"/>
    <property type="match status" value="1"/>
</dbReference>
<dbReference type="GO" id="GO:0008887">
    <property type="term" value="F:glycerate kinase activity"/>
    <property type="evidence" value="ECO:0007669"/>
    <property type="project" value="UniProtKB-UniRule"/>
</dbReference>
<dbReference type="Gene3D" id="3.40.50.10350">
    <property type="entry name" value="Glycerate kinase, domain 1"/>
    <property type="match status" value="1"/>
</dbReference>
<dbReference type="AlphaFoldDB" id="A0A388SE01"/>
<dbReference type="PANTHER" id="PTHR21599:SF0">
    <property type="entry name" value="GLYCERATE KINASE"/>
    <property type="match status" value="1"/>
</dbReference>
<dbReference type="InterPro" id="IPR004381">
    <property type="entry name" value="Glycerate_kinase"/>
</dbReference>